<protein>
    <submittedName>
        <fullName evidence="1">Uncharacterized protein</fullName>
    </submittedName>
</protein>
<dbReference type="EMBL" id="GBXM01035748">
    <property type="protein sequence ID" value="JAH72829.1"/>
    <property type="molecule type" value="Transcribed_RNA"/>
</dbReference>
<name>A0A0E9V3Z1_ANGAN</name>
<reference evidence="1" key="1">
    <citation type="submission" date="2014-11" db="EMBL/GenBank/DDBJ databases">
        <authorList>
            <person name="Amaro Gonzalez C."/>
        </authorList>
    </citation>
    <scope>NUCLEOTIDE SEQUENCE</scope>
</reference>
<accession>A0A0E9V3Z1</accession>
<evidence type="ECO:0000313" key="1">
    <source>
        <dbReference type="EMBL" id="JAH72829.1"/>
    </source>
</evidence>
<dbReference type="AlphaFoldDB" id="A0A0E9V3Z1"/>
<reference evidence="1" key="2">
    <citation type="journal article" date="2015" name="Fish Shellfish Immunol.">
        <title>Early steps in the European eel (Anguilla anguilla)-Vibrio vulnificus interaction in the gills: Role of the RtxA13 toxin.</title>
        <authorList>
            <person name="Callol A."/>
            <person name="Pajuelo D."/>
            <person name="Ebbesson L."/>
            <person name="Teles M."/>
            <person name="MacKenzie S."/>
            <person name="Amaro C."/>
        </authorList>
    </citation>
    <scope>NUCLEOTIDE SEQUENCE</scope>
</reference>
<sequence>MIRDLLSVILLYVSVHMETNTGKLFSFSRISFPAPYQNNLYSSPEQA</sequence>
<proteinExistence type="predicted"/>
<organism evidence="1">
    <name type="scientific">Anguilla anguilla</name>
    <name type="common">European freshwater eel</name>
    <name type="synonym">Muraena anguilla</name>
    <dbReference type="NCBI Taxonomy" id="7936"/>
    <lineage>
        <taxon>Eukaryota</taxon>
        <taxon>Metazoa</taxon>
        <taxon>Chordata</taxon>
        <taxon>Craniata</taxon>
        <taxon>Vertebrata</taxon>
        <taxon>Euteleostomi</taxon>
        <taxon>Actinopterygii</taxon>
        <taxon>Neopterygii</taxon>
        <taxon>Teleostei</taxon>
        <taxon>Anguilliformes</taxon>
        <taxon>Anguillidae</taxon>
        <taxon>Anguilla</taxon>
    </lineage>
</organism>